<proteinExistence type="predicted"/>
<comment type="caution">
    <text evidence="2">The sequence shown here is derived from an EMBL/GenBank/DDBJ whole genome shotgun (WGS) entry which is preliminary data.</text>
</comment>
<name>A0A7J7NWK4_9MAGN</name>
<organism evidence="2 3">
    <name type="scientific">Kingdonia uniflora</name>
    <dbReference type="NCBI Taxonomy" id="39325"/>
    <lineage>
        <taxon>Eukaryota</taxon>
        <taxon>Viridiplantae</taxon>
        <taxon>Streptophyta</taxon>
        <taxon>Embryophyta</taxon>
        <taxon>Tracheophyta</taxon>
        <taxon>Spermatophyta</taxon>
        <taxon>Magnoliopsida</taxon>
        <taxon>Ranunculales</taxon>
        <taxon>Circaeasteraceae</taxon>
        <taxon>Kingdonia</taxon>
    </lineage>
</organism>
<dbReference type="AlphaFoldDB" id="A0A7J7NWK4"/>
<dbReference type="Proteomes" id="UP000541444">
    <property type="component" value="Unassembled WGS sequence"/>
</dbReference>
<dbReference type="InterPro" id="IPR019557">
    <property type="entry name" value="AminoTfrase-like_pln_mobile"/>
</dbReference>
<reference evidence="2 3" key="1">
    <citation type="journal article" date="2020" name="IScience">
        <title>Genome Sequencing of the Endangered Kingdonia uniflora (Circaeasteraceae, Ranunculales) Reveals Potential Mechanisms of Evolutionary Specialization.</title>
        <authorList>
            <person name="Sun Y."/>
            <person name="Deng T."/>
            <person name="Zhang A."/>
            <person name="Moore M.J."/>
            <person name="Landis J.B."/>
            <person name="Lin N."/>
            <person name="Zhang H."/>
            <person name="Zhang X."/>
            <person name="Huang J."/>
            <person name="Zhang X."/>
            <person name="Sun H."/>
            <person name="Wang H."/>
        </authorList>
    </citation>
    <scope>NUCLEOTIDE SEQUENCE [LARGE SCALE GENOMIC DNA]</scope>
    <source>
        <strain evidence="2">TB1705</strain>
        <tissue evidence="2">Leaf</tissue>
    </source>
</reference>
<sequence>MGHLWFQAANDTVLLGYLAIVTDLDEAAQYDWGYAILAFLHHSLDTAVTTGGAITGFFQLLEYWFYEYLWGWSPYSQGRG</sequence>
<keyword evidence="3" id="KW-1185">Reference proteome</keyword>
<feature type="domain" description="Aminotransferase-like plant mobile" evidence="1">
    <location>
        <begin position="7"/>
        <end position="74"/>
    </location>
</feature>
<gene>
    <name evidence="2" type="ORF">GIB67_017997</name>
</gene>
<evidence type="ECO:0000313" key="2">
    <source>
        <dbReference type="EMBL" id="KAF6171473.1"/>
    </source>
</evidence>
<accession>A0A7J7NWK4</accession>
<dbReference type="OrthoDB" id="1493087at2759"/>
<dbReference type="Pfam" id="PF10536">
    <property type="entry name" value="PMD"/>
    <property type="match status" value="1"/>
</dbReference>
<evidence type="ECO:0000259" key="1">
    <source>
        <dbReference type="Pfam" id="PF10536"/>
    </source>
</evidence>
<protein>
    <recommendedName>
        <fullName evidence="1">Aminotransferase-like plant mobile domain-containing protein</fullName>
    </recommendedName>
</protein>
<evidence type="ECO:0000313" key="3">
    <source>
        <dbReference type="Proteomes" id="UP000541444"/>
    </source>
</evidence>
<dbReference type="EMBL" id="JACGCM010000479">
    <property type="protein sequence ID" value="KAF6171473.1"/>
    <property type="molecule type" value="Genomic_DNA"/>
</dbReference>